<dbReference type="InterPro" id="IPR005025">
    <property type="entry name" value="FMN_Rdtase-like_dom"/>
</dbReference>
<dbReference type="Gene3D" id="3.40.50.360">
    <property type="match status" value="1"/>
</dbReference>
<dbReference type="GO" id="GO:0005829">
    <property type="term" value="C:cytosol"/>
    <property type="evidence" value="ECO:0007669"/>
    <property type="project" value="TreeGrafter"/>
</dbReference>
<dbReference type="EMBL" id="LWHJ01000022">
    <property type="protein sequence ID" value="OAQ40398.1"/>
    <property type="molecule type" value="Genomic_DNA"/>
</dbReference>
<protein>
    <submittedName>
        <fullName evidence="2">NADPH-dependent FMN reductase</fullName>
    </submittedName>
</protein>
<dbReference type="InterPro" id="IPR029039">
    <property type="entry name" value="Flavoprotein-like_sf"/>
</dbReference>
<evidence type="ECO:0000313" key="2">
    <source>
        <dbReference type="EMBL" id="OAQ40398.1"/>
    </source>
</evidence>
<reference evidence="2 3" key="2">
    <citation type="submission" date="2016-06" db="EMBL/GenBank/DDBJ databases">
        <title>Pedobacter psychrophilus sp. nov., isolated from Antarctic fragmentary rock.</title>
        <authorList>
            <person name="Svec P."/>
        </authorList>
    </citation>
    <scope>NUCLEOTIDE SEQUENCE [LARGE SCALE GENOMIC DNA]</scope>
    <source>
        <strain evidence="2 3">CCM 8644</strain>
    </source>
</reference>
<organism evidence="2 3">
    <name type="scientific">Pedobacter psychrophilus</name>
    <dbReference type="NCBI Taxonomy" id="1826909"/>
    <lineage>
        <taxon>Bacteria</taxon>
        <taxon>Pseudomonadati</taxon>
        <taxon>Bacteroidota</taxon>
        <taxon>Sphingobacteriia</taxon>
        <taxon>Sphingobacteriales</taxon>
        <taxon>Sphingobacteriaceae</taxon>
        <taxon>Pedobacter</taxon>
    </lineage>
</organism>
<sequence length="173" mass="19420">MTLIVSGTNRPDSNTNKIAKYYQKILAQKGEKADILSLTKLPQDLISGGYYGKSLPDFEAIQHQVSKADKFIFIVPEYNGSFPGILKLFIDSCKFPISFMDKKAALVGHSTGKYGNIRGIEHLTGVCNYIGLHVLPLKLHIPNISSEINEDGDLFKEDTLRFTEMQMDKFLIF</sequence>
<dbReference type="InterPro" id="IPR050712">
    <property type="entry name" value="NAD(P)H-dep_reductase"/>
</dbReference>
<dbReference type="Proteomes" id="UP000078459">
    <property type="component" value="Unassembled WGS sequence"/>
</dbReference>
<dbReference type="PANTHER" id="PTHR30543">
    <property type="entry name" value="CHROMATE REDUCTASE"/>
    <property type="match status" value="1"/>
</dbReference>
<comment type="caution">
    <text evidence="2">The sequence shown here is derived from an EMBL/GenBank/DDBJ whole genome shotgun (WGS) entry which is preliminary data.</text>
</comment>
<dbReference type="RefSeq" id="WP_068821636.1">
    <property type="nucleotide sequence ID" value="NZ_LWHJ01000022.1"/>
</dbReference>
<feature type="domain" description="NADPH-dependent FMN reductase-like" evidence="1">
    <location>
        <begin position="3"/>
        <end position="139"/>
    </location>
</feature>
<dbReference type="PANTHER" id="PTHR30543:SF21">
    <property type="entry name" value="NAD(P)H-DEPENDENT FMN REDUCTASE LOT6"/>
    <property type="match status" value="1"/>
</dbReference>
<dbReference type="Pfam" id="PF03358">
    <property type="entry name" value="FMN_red"/>
    <property type="match status" value="1"/>
</dbReference>
<dbReference type="GO" id="GO:0016491">
    <property type="term" value="F:oxidoreductase activity"/>
    <property type="evidence" value="ECO:0007669"/>
    <property type="project" value="InterPro"/>
</dbReference>
<keyword evidence="3" id="KW-1185">Reference proteome</keyword>
<dbReference type="STRING" id="1826909.A5893_05470"/>
<dbReference type="AlphaFoldDB" id="A0A179DHH0"/>
<dbReference type="GO" id="GO:0010181">
    <property type="term" value="F:FMN binding"/>
    <property type="evidence" value="ECO:0007669"/>
    <property type="project" value="TreeGrafter"/>
</dbReference>
<gene>
    <name evidence="2" type="ORF">A5893_05470</name>
</gene>
<dbReference type="OrthoDB" id="9812295at2"/>
<reference evidence="2 3" key="1">
    <citation type="submission" date="2016-04" db="EMBL/GenBank/DDBJ databases">
        <authorList>
            <person name="Evans L.H."/>
            <person name="Alamgir A."/>
            <person name="Owens N."/>
            <person name="Weber N.D."/>
            <person name="Virtaneva K."/>
            <person name="Barbian K."/>
            <person name="Babar A."/>
            <person name="Rosenke K."/>
        </authorList>
    </citation>
    <scope>NUCLEOTIDE SEQUENCE [LARGE SCALE GENOMIC DNA]</scope>
    <source>
        <strain evidence="2 3">CCM 8644</strain>
    </source>
</reference>
<accession>A0A179DHH0</accession>
<dbReference type="SUPFAM" id="SSF52218">
    <property type="entry name" value="Flavoproteins"/>
    <property type="match status" value="1"/>
</dbReference>
<name>A0A179DHH0_9SPHI</name>
<proteinExistence type="predicted"/>
<evidence type="ECO:0000313" key="3">
    <source>
        <dbReference type="Proteomes" id="UP000078459"/>
    </source>
</evidence>
<evidence type="ECO:0000259" key="1">
    <source>
        <dbReference type="Pfam" id="PF03358"/>
    </source>
</evidence>